<evidence type="ECO:0000313" key="6">
    <source>
        <dbReference type="Proteomes" id="UP001231924"/>
    </source>
</evidence>
<dbReference type="Proteomes" id="UP001231924">
    <property type="component" value="Unassembled WGS sequence"/>
</dbReference>
<dbReference type="Gene3D" id="2.60.40.10">
    <property type="entry name" value="Immunoglobulins"/>
    <property type="match status" value="1"/>
</dbReference>
<dbReference type="CDD" id="cd00063">
    <property type="entry name" value="FN3"/>
    <property type="match status" value="1"/>
</dbReference>
<keyword evidence="2" id="KW-0119">Carbohydrate metabolism</keyword>
<keyword evidence="6" id="KW-1185">Reference proteome</keyword>
<sequence length="1639" mass="174953">MSFPALRLQIVGPDGAYGRPLTEVSTIDLTCTDGEPNSIAFTYDARHESADLLDHIVTVALLVGGVEYPDMRFVLDDSGRDEVLEEETVAWSALSVLGQLAYGVVLPDLGLGDTGGVALGLTTPGKALRTLIERCQARGVLTWVQLGFTDNLDSSGATWAPLAGEYVEAGKTILDVVTTWNSRRTATARMDGTTLRLYAYGNQGADRSQVADGMLLRGRDLLDGPWNSSTRDARSIMWAYGELPNSDPDTQPGGGEQRGDETGTTSGGIPLLLSETNQSAFDRFGPREGWLSQQQVESESQLRAIASGSLALTNRARDAYAYKLALGDGPLPLINWGKGDVLQVRVNGRDRQMRVRALTINQDASGEVTGSAAFGDRMMDADEELARSLERLQQLTGQSMDGGLYNAPIVTYDKLTDSAAVDTVRVKKSELTQAQWDQLLQLGFRGIYGDDDQPTDPSIYVPRGVLVAVKAGADVSSTGGGIELVRVVRSSVTGTVWARLLELGYTPVAMNQVDEDGDGEPDAPLPEDPDAVVYVPRDVLTAATNGADLVSIDTSEKWLRIVKAATPVEMWDKFLELGYRPITVAAGTAYDVLYIPKSIYAQVAAGTGLSSDYDEAGDFTPPQPPSNLTATSFALTDGLYLGSSTIRLSWTASTSTDVAWYELAYQDLEFAQDQVSGFWREIPQTTQTVASIERLRPGYLYRFRLRAVDGAYNVSAWQSLDVRAAVDTVAPTQRPTAPIVTTSMYNTIRVEWDGKAEGGVAFNPDDVRTVEVHRSTASGYTPTAGTLITTMTVVGRNTASTLIYGSVGDTHYVRLVPVDVAGNVGNRAATCSAQATGATADVFASGLPDRSVNPETIAWNDLDNMVPDGSFERDGYRADALAGLFSTSPDAGTWTPGKATGTTFTDVGLATPPVVSTYPAGAWSGAPAPTVVGDAARKTGSLHALWTTTGGPGPRAFDAGTMYRLEVRFKVQVDSVAVSGLTPVYMGFGARRYDSASGTYKARAYDGSESDGITNDVLLRQSNLSSTGGEFTSVIWIRGTSSTAPTGGAGLSFDTPAAMPNGATHLAISIRIGSGTDGAQSVVDVLSAEIRNVASPAFDGRWVLDLAAPPSAGTYQRLDLLKTRPSKGGDVFYAVGRAKLVGSRTNQPGLALIASWRDDSDREIFAAAVSKSGGFTHDGWFQFEGRLTLGVNRPDLRSGQIDSVTIYLVAWNITSGQTLRVDGIELRRAQTNVLIADLAVDDAKIANASVSKLTAGTMNAEMVVGRAIRTPTVANGVSTVGLYGRAGGGKGYAYFGALDEAGITTVEINGETGSAKFGGTITAAELSGAIKVRYPTGTGYLELTTTSYTPQGLLPGLQTVFPSDSFVRTPSTLALAGSVVSMSPSKFHLTGAGANDLTFSSLQHQVVITRNPTSTPAADVDAVLGRTVIDHPYCQFLLTDQSYRGTLGRYPVMWIRSGAFIGAAGIGIDHFNTSNWGDVYVDVLKTQDPYSGTNVSYAQMRGISFTNQSFTSGKRDIREFDLGATYPARFSALELLRSNPSQVYRRRDQSDEQWFVGPMADRMPPWLTRAGGFGAHDLAGILWRAIEELTEIVDGNRRTIASLVGRSKEVLPASATKEMVNVELAKQLKPIRLLLGIKT</sequence>
<dbReference type="SUPFAM" id="SSF49265">
    <property type="entry name" value="Fibronectin type III"/>
    <property type="match status" value="1"/>
</dbReference>
<feature type="region of interest" description="Disordered" evidence="3">
    <location>
        <begin position="241"/>
        <end position="267"/>
    </location>
</feature>
<dbReference type="PROSITE" id="PS50853">
    <property type="entry name" value="FN3"/>
    <property type="match status" value="1"/>
</dbReference>
<reference evidence="5 6" key="1">
    <citation type="submission" date="2023-06" db="EMBL/GenBank/DDBJ databases">
        <title>Actinomycetospora Odt1-22.</title>
        <authorList>
            <person name="Supong K."/>
        </authorList>
    </citation>
    <scope>NUCLEOTIDE SEQUENCE [LARGE SCALE GENOMIC DNA]</scope>
    <source>
        <strain evidence="5 6">Odt1-22</strain>
    </source>
</reference>
<organism evidence="5 6">
    <name type="scientific">Actinomycetospora termitidis</name>
    <dbReference type="NCBI Taxonomy" id="3053470"/>
    <lineage>
        <taxon>Bacteria</taxon>
        <taxon>Bacillati</taxon>
        <taxon>Actinomycetota</taxon>
        <taxon>Actinomycetes</taxon>
        <taxon>Pseudonocardiales</taxon>
        <taxon>Pseudonocardiaceae</taxon>
        <taxon>Actinomycetospora</taxon>
    </lineage>
</organism>
<dbReference type="EMBL" id="JASVWF010000007">
    <property type="protein sequence ID" value="MDL5159397.1"/>
    <property type="molecule type" value="Genomic_DNA"/>
</dbReference>
<dbReference type="Pfam" id="PF00041">
    <property type="entry name" value="fn3"/>
    <property type="match status" value="1"/>
</dbReference>
<keyword evidence="1" id="KW-0378">Hydrolase</keyword>
<accession>A0ABT7MFF1</accession>
<comment type="caution">
    <text evidence="5">The sequence shown here is derived from an EMBL/GenBank/DDBJ whole genome shotgun (WGS) entry which is preliminary data.</text>
</comment>
<dbReference type="InterPro" id="IPR003961">
    <property type="entry name" value="FN3_dom"/>
</dbReference>
<dbReference type="InterPro" id="IPR036116">
    <property type="entry name" value="FN3_sf"/>
</dbReference>
<feature type="domain" description="Fibronectin type-III" evidence="4">
    <location>
        <begin position="624"/>
        <end position="731"/>
    </location>
</feature>
<proteinExistence type="predicted"/>
<gene>
    <name evidence="5" type="ORF">QRT03_25750</name>
</gene>
<evidence type="ECO:0000256" key="1">
    <source>
        <dbReference type="ARBA" id="ARBA00023295"/>
    </source>
</evidence>
<evidence type="ECO:0000313" key="5">
    <source>
        <dbReference type="EMBL" id="MDL5159397.1"/>
    </source>
</evidence>
<protein>
    <submittedName>
        <fullName evidence="5">Fibronectin type III domain-containing protein</fullName>
    </submittedName>
</protein>
<evidence type="ECO:0000256" key="2">
    <source>
        <dbReference type="ARBA" id="ARBA00023326"/>
    </source>
</evidence>
<evidence type="ECO:0000259" key="4">
    <source>
        <dbReference type="PROSITE" id="PS50853"/>
    </source>
</evidence>
<keyword evidence="2" id="KW-0624">Polysaccharide degradation</keyword>
<keyword evidence="1" id="KW-0326">Glycosidase</keyword>
<dbReference type="RefSeq" id="WP_286055988.1">
    <property type="nucleotide sequence ID" value="NZ_JASVWF010000007.1"/>
</dbReference>
<name>A0ABT7MFF1_9PSEU</name>
<evidence type="ECO:0000256" key="3">
    <source>
        <dbReference type="SAM" id="MobiDB-lite"/>
    </source>
</evidence>
<dbReference type="InterPro" id="IPR013783">
    <property type="entry name" value="Ig-like_fold"/>
</dbReference>